<dbReference type="GO" id="GO:0070181">
    <property type="term" value="F:small ribosomal subunit rRNA binding"/>
    <property type="evidence" value="ECO:0007669"/>
    <property type="project" value="TreeGrafter"/>
</dbReference>
<dbReference type="Pfam" id="PF01084">
    <property type="entry name" value="Ribosomal_S18"/>
    <property type="match status" value="1"/>
</dbReference>
<dbReference type="SUPFAM" id="SSF46911">
    <property type="entry name" value="Ribosomal protein S18"/>
    <property type="match status" value="1"/>
</dbReference>
<dbReference type="InterPro" id="IPR001648">
    <property type="entry name" value="Ribosomal_bS18"/>
</dbReference>
<comment type="similarity">
    <text evidence="1">Belongs to the bacterial ribosomal protein bS18 family.</text>
</comment>
<dbReference type="PANTHER" id="PTHR13479">
    <property type="entry name" value="30S RIBOSOMAL PROTEIN S18"/>
    <property type="match status" value="1"/>
</dbReference>
<dbReference type="GO" id="GO:0005763">
    <property type="term" value="C:mitochondrial small ribosomal subunit"/>
    <property type="evidence" value="ECO:0007669"/>
    <property type="project" value="TreeGrafter"/>
</dbReference>
<reference evidence="4 5" key="1">
    <citation type="submission" date="2019-01" db="EMBL/GenBank/DDBJ databases">
        <title>A draft genome assembly of the solar-powered sea slug Elysia chlorotica.</title>
        <authorList>
            <person name="Cai H."/>
            <person name="Li Q."/>
            <person name="Fang X."/>
            <person name="Li J."/>
            <person name="Curtis N.E."/>
            <person name="Altenburger A."/>
            <person name="Shibata T."/>
            <person name="Feng M."/>
            <person name="Maeda T."/>
            <person name="Schwartz J.A."/>
            <person name="Shigenobu S."/>
            <person name="Lundholm N."/>
            <person name="Nishiyama T."/>
            <person name="Yang H."/>
            <person name="Hasebe M."/>
            <person name="Li S."/>
            <person name="Pierce S.K."/>
            <person name="Wang J."/>
        </authorList>
    </citation>
    <scope>NUCLEOTIDE SEQUENCE [LARGE SCALE GENOMIC DNA]</scope>
    <source>
        <strain evidence="4">EC2010</strain>
        <tissue evidence="4">Whole organism of an adult</tissue>
    </source>
</reference>
<dbReference type="OrthoDB" id="10066799at2759"/>
<dbReference type="PANTHER" id="PTHR13479:SF40">
    <property type="entry name" value="SMALL RIBOSOMAL SUBUNIT PROTEIN BS18M"/>
    <property type="match status" value="1"/>
</dbReference>
<comment type="caution">
    <text evidence="4">The sequence shown here is derived from an EMBL/GenBank/DDBJ whole genome shotgun (WGS) entry which is preliminary data.</text>
</comment>
<keyword evidence="3" id="KW-0687">Ribonucleoprotein</keyword>
<dbReference type="STRING" id="188477.A0A433SQZ0"/>
<dbReference type="AlphaFoldDB" id="A0A433SQZ0"/>
<protein>
    <recommendedName>
        <fullName evidence="6">28S ribosomal protein S18c, mitochondrial</fullName>
    </recommendedName>
</protein>
<dbReference type="InterPro" id="IPR036870">
    <property type="entry name" value="Ribosomal_bS18_sf"/>
</dbReference>
<name>A0A433SQZ0_ELYCH</name>
<evidence type="ECO:0000256" key="3">
    <source>
        <dbReference type="ARBA" id="ARBA00023274"/>
    </source>
</evidence>
<dbReference type="GO" id="GO:0032543">
    <property type="term" value="P:mitochondrial translation"/>
    <property type="evidence" value="ECO:0007669"/>
    <property type="project" value="TreeGrafter"/>
</dbReference>
<evidence type="ECO:0000256" key="1">
    <source>
        <dbReference type="ARBA" id="ARBA00005589"/>
    </source>
</evidence>
<dbReference type="Proteomes" id="UP000271974">
    <property type="component" value="Unassembled WGS sequence"/>
</dbReference>
<keyword evidence="2" id="KW-0689">Ribosomal protein</keyword>
<evidence type="ECO:0000256" key="2">
    <source>
        <dbReference type="ARBA" id="ARBA00022980"/>
    </source>
</evidence>
<proteinExistence type="inferred from homology"/>
<dbReference type="Gene3D" id="4.10.640.10">
    <property type="entry name" value="Ribosomal protein S18"/>
    <property type="match status" value="1"/>
</dbReference>
<organism evidence="4 5">
    <name type="scientific">Elysia chlorotica</name>
    <name type="common">Eastern emerald elysia</name>
    <name type="synonym">Sea slug</name>
    <dbReference type="NCBI Taxonomy" id="188477"/>
    <lineage>
        <taxon>Eukaryota</taxon>
        <taxon>Metazoa</taxon>
        <taxon>Spiralia</taxon>
        <taxon>Lophotrochozoa</taxon>
        <taxon>Mollusca</taxon>
        <taxon>Gastropoda</taxon>
        <taxon>Heterobranchia</taxon>
        <taxon>Euthyneura</taxon>
        <taxon>Panpulmonata</taxon>
        <taxon>Sacoglossa</taxon>
        <taxon>Placobranchoidea</taxon>
        <taxon>Plakobranchidae</taxon>
        <taxon>Elysia</taxon>
    </lineage>
</organism>
<gene>
    <name evidence="4" type="ORF">EGW08_020575</name>
</gene>
<accession>A0A433SQZ0</accession>
<sequence length="212" mass="24343">MAALCSIRPLLRSCWRSHSTISSANKNIVVLNKAIPAEGDQCKPPRTLEKQCVLPFPAVQRNYHTSSQHIARFQRPLPVTPDDVDWSKLDSLNSPYKNSFDADLVGSLLDKVQNNMPVSDMPNPFEKNYRRCSLCRHDVYLDHKNVRLLSQFVSPYTGRIYGRAITGLCIPMQKRVSLLIKRARMSGYMPFMFKDPKYLHDPQPYDVMSRKS</sequence>
<evidence type="ECO:0000313" key="4">
    <source>
        <dbReference type="EMBL" id="RUS71669.1"/>
    </source>
</evidence>
<dbReference type="GO" id="GO:0003735">
    <property type="term" value="F:structural constituent of ribosome"/>
    <property type="evidence" value="ECO:0007669"/>
    <property type="project" value="InterPro"/>
</dbReference>
<keyword evidence="5" id="KW-1185">Reference proteome</keyword>
<dbReference type="EMBL" id="RQTK01001177">
    <property type="protein sequence ID" value="RUS71669.1"/>
    <property type="molecule type" value="Genomic_DNA"/>
</dbReference>
<evidence type="ECO:0000313" key="5">
    <source>
        <dbReference type="Proteomes" id="UP000271974"/>
    </source>
</evidence>
<evidence type="ECO:0008006" key="6">
    <source>
        <dbReference type="Google" id="ProtNLM"/>
    </source>
</evidence>